<dbReference type="Pfam" id="PF00528">
    <property type="entry name" value="BPD_transp_1"/>
    <property type="match status" value="1"/>
</dbReference>
<dbReference type="GO" id="GO:0042918">
    <property type="term" value="P:alkanesulfonate transmembrane transport"/>
    <property type="evidence" value="ECO:0007669"/>
    <property type="project" value="UniProtKB-ARBA"/>
</dbReference>
<evidence type="ECO:0000256" key="1">
    <source>
        <dbReference type="ARBA" id="ARBA00004651"/>
    </source>
</evidence>
<keyword evidence="4 7" id="KW-0812">Transmembrane</keyword>
<feature type="domain" description="ABC transmembrane type-1" evidence="8">
    <location>
        <begin position="77"/>
        <end position="257"/>
    </location>
</feature>
<keyword evidence="10" id="KW-1185">Reference proteome</keyword>
<keyword evidence="5 7" id="KW-1133">Transmembrane helix</keyword>
<keyword evidence="6 7" id="KW-0472">Membrane</keyword>
<organism evidence="9 10">
    <name type="scientific">Enterocloster lavalensis</name>
    <dbReference type="NCBI Taxonomy" id="460384"/>
    <lineage>
        <taxon>Bacteria</taxon>
        <taxon>Bacillati</taxon>
        <taxon>Bacillota</taxon>
        <taxon>Clostridia</taxon>
        <taxon>Lachnospirales</taxon>
        <taxon>Lachnospiraceae</taxon>
        <taxon>Enterocloster</taxon>
    </lineage>
</organism>
<name>A0A1I0EHI3_9FIRM</name>
<reference evidence="10" key="1">
    <citation type="submission" date="2016-10" db="EMBL/GenBank/DDBJ databases">
        <authorList>
            <person name="Varghese N."/>
            <person name="Submissions S."/>
        </authorList>
    </citation>
    <scope>NUCLEOTIDE SEQUENCE [LARGE SCALE GENOMIC DNA]</scope>
    <source>
        <strain evidence="10">NLAE-zl-G277</strain>
    </source>
</reference>
<evidence type="ECO:0000313" key="10">
    <source>
        <dbReference type="Proteomes" id="UP000198508"/>
    </source>
</evidence>
<evidence type="ECO:0000259" key="8">
    <source>
        <dbReference type="PROSITE" id="PS50928"/>
    </source>
</evidence>
<accession>A0A1I0EHI3</accession>
<dbReference type="FunFam" id="1.10.3720.10:FF:000003">
    <property type="entry name" value="Aliphatic sulfonate ABC transporter permease"/>
    <property type="match status" value="1"/>
</dbReference>
<feature type="transmembrane region" description="Helical" evidence="7">
    <location>
        <begin position="240"/>
        <end position="260"/>
    </location>
</feature>
<dbReference type="SUPFAM" id="SSF161098">
    <property type="entry name" value="MetI-like"/>
    <property type="match status" value="1"/>
</dbReference>
<dbReference type="Proteomes" id="UP000198508">
    <property type="component" value="Unassembled WGS sequence"/>
</dbReference>
<dbReference type="PROSITE" id="PS50928">
    <property type="entry name" value="ABC_TM1"/>
    <property type="match status" value="1"/>
</dbReference>
<gene>
    <name evidence="9" type="ORF">SAMN05216313_106135</name>
</gene>
<evidence type="ECO:0000256" key="2">
    <source>
        <dbReference type="ARBA" id="ARBA00022448"/>
    </source>
</evidence>
<dbReference type="PANTHER" id="PTHR30151">
    <property type="entry name" value="ALKANE SULFONATE ABC TRANSPORTER-RELATED, MEMBRANE SUBUNIT"/>
    <property type="match status" value="1"/>
</dbReference>
<dbReference type="AlphaFoldDB" id="A0A1I0EHI3"/>
<feature type="transmembrane region" description="Helical" evidence="7">
    <location>
        <begin position="143"/>
        <end position="162"/>
    </location>
</feature>
<evidence type="ECO:0000256" key="3">
    <source>
        <dbReference type="ARBA" id="ARBA00022475"/>
    </source>
</evidence>
<proteinExistence type="inferred from homology"/>
<feature type="transmembrane region" description="Helical" evidence="7">
    <location>
        <begin position="83"/>
        <end position="105"/>
    </location>
</feature>
<dbReference type="EMBL" id="FOIM01000006">
    <property type="protein sequence ID" value="SET44640.1"/>
    <property type="molecule type" value="Genomic_DNA"/>
</dbReference>
<keyword evidence="3" id="KW-1003">Cell membrane</keyword>
<keyword evidence="2 7" id="KW-0813">Transport</keyword>
<dbReference type="PANTHER" id="PTHR30151:SF0">
    <property type="entry name" value="ABC TRANSPORTER PERMEASE PROTEIN MJ0413-RELATED"/>
    <property type="match status" value="1"/>
</dbReference>
<comment type="similarity">
    <text evidence="7">Belongs to the binding-protein-dependent transport system permease family.</text>
</comment>
<dbReference type="GeneID" id="93276662"/>
<sequence length="271" mass="29719">MGEKQTYSQSEQKRRERRLLLALSFGTLAAALVIWQLLVSAGIVSSRFLPAPTAIVNTFFEKIHSPNPEGATLQMNLLSSLRVALIGFVMAVVIGIPLGLFMGWYEPVDRLVRPVFEVIRPIPPIAWIPLTILFLGIGLRAKVFIIFFSAFVPCVINAYTGIQLTNRTLINVAKTYGAGSFEIFWRVGIPSSVQMIFAGIRIALGLSWTTLVAAEMLAADAGLGYMILMGRQFARPDIIVLGMVVIGTIGAVFSAVLSALEKRLEHWRAGR</sequence>
<evidence type="ECO:0000256" key="4">
    <source>
        <dbReference type="ARBA" id="ARBA00022692"/>
    </source>
</evidence>
<evidence type="ECO:0000256" key="6">
    <source>
        <dbReference type="ARBA" id="ARBA00023136"/>
    </source>
</evidence>
<dbReference type="GO" id="GO:0005886">
    <property type="term" value="C:plasma membrane"/>
    <property type="evidence" value="ECO:0007669"/>
    <property type="project" value="UniProtKB-SubCell"/>
</dbReference>
<dbReference type="RefSeq" id="WP_092362208.1">
    <property type="nucleotide sequence ID" value="NZ_CAKXUV010000066.1"/>
</dbReference>
<feature type="transmembrane region" description="Helical" evidence="7">
    <location>
        <begin position="20"/>
        <end position="44"/>
    </location>
</feature>
<dbReference type="Gene3D" id="1.10.3720.10">
    <property type="entry name" value="MetI-like"/>
    <property type="match status" value="1"/>
</dbReference>
<feature type="transmembrane region" description="Helical" evidence="7">
    <location>
        <begin position="117"/>
        <end position="137"/>
    </location>
</feature>
<protein>
    <submittedName>
        <fullName evidence="9">NitT/TauT family transport system permease protein</fullName>
    </submittedName>
</protein>
<dbReference type="CDD" id="cd06261">
    <property type="entry name" value="TM_PBP2"/>
    <property type="match status" value="1"/>
</dbReference>
<dbReference type="STRING" id="460384.SAMN05216313_106135"/>
<comment type="subcellular location">
    <subcellularLocation>
        <location evidence="1 7">Cell membrane</location>
        <topology evidence="1 7">Multi-pass membrane protein</topology>
    </subcellularLocation>
</comment>
<dbReference type="InterPro" id="IPR035906">
    <property type="entry name" value="MetI-like_sf"/>
</dbReference>
<evidence type="ECO:0000313" key="9">
    <source>
        <dbReference type="EMBL" id="SET44640.1"/>
    </source>
</evidence>
<evidence type="ECO:0000256" key="5">
    <source>
        <dbReference type="ARBA" id="ARBA00022989"/>
    </source>
</evidence>
<evidence type="ECO:0000256" key="7">
    <source>
        <dbReference type="RuleBase" id="RU363032"/>
    </source>
</evidence>
<dbReference type="InterPro" id="IPR000515">
    <property type="entry name" value="MetI-like"/>
</dbReference>